<gene>
    <name evidence="1" type="ORF">H3H37_22915</name>
</gene>
<protein>
    <submittedName>
        <fullName evidence="1">Uncharacterized protein</fullName>
    </submittedName>
</protein>
<organism evidence="1 2">
    <name type="scientific">Rugamonas brunnea</name>
    <dbReference type="NCBI Taxonomy" id="2758569"/>
    <lineage>
        <taxon>Bacteria</taxon>
        <taxon>Pseudomonadati</taxon>
        <taxon>Pseudomonadota</taxon>
        <taxon>Betaproteobacteria</taxon>
        <taxon>Burkholderiales</taxon>
        <taxon>Oxalobacteraceae</taxon>
        <taxon>Telluria group</taxon>
        <taxon>Rugamonas</taxon>
    </lineage>
</organism>
<keyword evidence="2" id="KW-1185">Reference proteome</keyword>
<evidence type="ECO:0000313" key="1">
    <source>
        <dbReference type="EMBL" id="MBA5639915.1"/>
    </source>
</evidence>
<name>A0A7W2IE38_9BURK</name>
<comment type="caution">
    <text evidence="1">The sequence shown here is derived from an EMBL/GenBank/DDBJ whole genome shotgun (WGS) entry which is preliminary data.</text>
</comment>
<dbReference type="AlphaFoldDB" id="A0A7W2IE38"/>
<dbReference type="RefSeq" id="WP_182166857.1">
    <property type="nucleotide sequence ID" value="NZ_JACEZT010000021.1"/>
</dbReference>
<evidence type="ECO:0000313" key="2">
    <source>
        <dbReference type="Proteomes" id="UP000534388"/>
    </source>
</evidence>
<sequence length="194" mass="22069">MHKLGRDRPDAVGHFALCWHEIMSKVQETRVVVTMTVDDAAALKRISGAFNNCLRPVHFTDFQHCEECAEHDRTLLSRTPDTIAIQDVGNPGWDPICFISPEGFLYYIPGLARLVFEEPLYGYSWYAAQFLWHLISDGPSNNRFNACTPKQRAAIAAFIGHLIDTRADQLDEECLTDDALRAWEIWSQIKTCDP</sequence>
<dbReference type="EMBL" id="JACEZT010000021">
    <property type="protein sequence ID" value="MBA5639915.1"/>
    <property type="molecule type" value="Genomic_DNA"/>
</dbReference>
<reference evidence="1 2" key="1">
    <citation type="submission" date="2020-07" db="EMBL/GenBank/DDBJ databases">
        <title>Novel species isolated from subtropical streams in China.</title>
        <authorList>
            <person name="Lu H."/>
        </authorList>
    </citation>
    <scope>NUCLEOTIDE SEQUENCE [LARGE SCALE GENOMIC DNA]</scope>
    <source>
        <strain evidence="1 2">LX20W</strain>
    </source>
</reference>
<proteinExistence type="predicted"/>
<dbReference type="Proteomes" id="UP000534388">
    <property type="component" value="Unassembled WGS sequence"/>
</dbReference>
<accession>A0A7W2IE38</accession>